<accession>A0A2M9Z869</accession>
<dbReference type="GO" id="GO:0004673">
    <property type="term" value="F:protein histidine kinase activity"/>
    <property type="evidence" value="ECO:0007669"/>
    <property type="project" value="UniProtKB-EC"/>
</dbReference>
<evidence type="ECO:0000256" key="4">
    <source>
        <dbReference type="ARBA" id="ARBA00022679"/>
    </source>
</evidence>
<evidence type="ECO:0000256" key="5">
    <source>
        <dbReference type="ARBA" id="ARBA00022741"/>
    </source>
</evidence>
<feature type="domain" description="PAS" evidence="10">
    <location>
        <begin position="212"/>
        <end position="276"/>
    </location>
</feature>
<dbReference type="PANTHER" id="PTHR41523">
    <property type="entry name" value="TWO-COMPONENT SYSTEM SENSOR PROTEIN"/>
    <property type="match status" value="1"/>
</dbReference>
<feature type="domain" description="PAC" evidence="11">
    <location>
        <begin position="284"/>
        <end position="336"/>
    </location>
</feature>
<dbReference type="PANTHER" id="PTHR41523:SF8">
    <property type="entry name" value="ETHYLENE RESPONSE SENSOR PROTEIN"/>
    <property type="match status" value="1"/>
</dbReference>
<feature type="transmembrane region" description="Helical" evidence="9">
    <location>
        <begin position="120"/>
        <end position="140"/>
    </location>
</feature>
<dbReference type="InterPro" id="IPR001610">
    <property type="entry name" value="PAC"/>
</dbReference>
<dbReference type="CDD" id="cd00130">
    <property type="entry name" value="PAS"/>
    <property type="match status" value="2"/>
</dbReference>
<dbReference type="SUPFAM" id="SSF55785">
    <property type="entry name" value="PYP-like sensor domain (PAS domain)"/>
    <property type="match status" value="2"/>
</dbReference>
<dbReference type="InterPro" id="IPR000014">
    <property type="entry name" value="PAS"/>
</dbReference>
<dbReference type="Pfam" id="PF08447">
    <property type="entry name" value="PAS_3"/>
    <property type="match status" value="1"/>
</dbReference>
<feature type="transmembrane region" description="Helical" evidence="9">
    <location>
        <begin position="181"/>
        <end position="202"/>
    </location>
</feature>
<feature type="transmembrane region" description="Helical" evidence="9">
    <location>
        <begin position="6"/>
        <end position="28"/>
    </location>
</feature>
<evidence type="ECO:0000256" key="9">
    <source>
        <dbReference type="SAM" id="Phobius"/>
    </source>
</evidence>
<dbReference type="SUPFAM" id="SSF55874">
    <property type="entry name" value="ATPase domain of HSP90 chaperone/DNA topoisomerase II/histidine kinase"/>
    <property type="match status" value="1"/>
</dbReference>
<protein>
    <recommendedName>
        <fullName evidence="2">histidine kinase</fullName>
        <ecNumber evidence="2">2.7.13.3</ecNumber>
    </recommendedName>
</protein>
<keyword evidence="8" id="KW-0843">Virulence</keyword>
<evidence type="ECO:0000313" key="13">
    <source>
        <dbReference type="Proteomes" id="UP000231912"/>
    </source>
</evidence>
<dbReference type="Gene3D" id="3.30.565.10">
    <property type="entry name" value="Histidine kinase-like ATPase, C-terminal domain"/>
    <property type="match status" value="1"/>
</dbReference>
<keyword evidence="5" id="KW-0547">Nucleotide-binding</keyword>
<evidence type="ECO:0000256" key="8">
    <source>
        <dbReference type="ARBA" id="ARBA00023026"/>
    </source>
</evidence>
<dbReference type="Pfam" id="PF07568">
    <property type="entry name" value="HisKA_2"/>
    <property type="match status" value="1"/>
</dbReference>
<dbReference type="InterPro" id="IPR035965">
    <property type="entry name" value="PAS-like_dom_sf"/>
</dbReference>
<keyword evidence="6 12" id="KW-0418">Kinase</keyword>
<proteinExistence type="predicted"/>
<feature type="transmembrane region" description="Helical" evidence="9">
    <location>
        <begin position="152"/>
        <end position="169"/>
    </location>
</feature>
<dbReference type="Pfam" id="PF02518">
    <property type="entry name" value="HATPase_c"/>
    <property type="match status" value="1"/>
</dbReference>
<evidence type="ECO:0000256" key="3">
    <source>
        <dbReference type="ARBA" id="ARBA00022553"/>
    </source>
</evidence>
<dbReference type="InterPro" id="IPR036890">
    <property type="entry name" value="HATPase_C_sf"/>
</dbReference>
<dbReference type="EC" id="2.7.13.3" evidence="2"/>
<dbReference type="InterPro" id="IPR011495">
    <property type="entry name" value="Sig_transdc_His_kin_sub2_dim/P"/>
</dbReference>
<keyword evidence="4" id="KW-0808">Transferase</keyword>
<dbReference type="InterPro" id="IPR013655">
    <property type="entry name" value="PAS_fold_3"/>
</dbReference>
<dbReference type="InterPro" id="IPR003594">
    <property type="entry name" value="HATPase_dom"/>
</dbReference>
<feature type="transmembrane region" description="Helical" evidence="9">
    <location>
        <begin position="63"/>
        <end position="88"/>
    </location>
</feature>
<dbReference type="PROSITE" id="PS50112">
    <property type="entry name" value="PAS"/>
    <property type="match status" value="2"/>
</dbReference>
<keyword evidence="9" id="KW-0812">Transmembrane</keyword>
<feature type="transmembrane region" description="Helical" evidence="9">
    <location>
        <begin position="95"/>
        <end position="114"/>
    </location>
</feature>
<evidence type="ECO:0000256" key="2">
    <source>
        <dbReference type="ARBA" id="ARBA00012438"/>
    </source>
</evidence>
<dbReference type="GO" id="GO:0005524">
    <property type="term" value="F:ATP binding"/>
    <property type="evidence" value="ECO:0007669"/>
    <property type="project" value="UniProtKB-KW"/>
</dbReference>
<dbReference type="Gene3D" id="3.30.450.20">
    <property type="entry name" value="PAS domain"/>
    <property type="match status" value="2"/>
</dbReference>
<feature type="domain" description="PAC" evidence="11">
    <location>
        <begin position="415"/>
        <end position="467"/>
    </location>
</feature>
<feature type="transmembrane region" description="Helical" evidence="9">
    <location>
        <begin position="35"/>
        <end position="57"/>
    </location>
</feature>
<organism evidence="12 13">
    <name type="scientific">Leptospira wolffii</name>
    <dbReference type="NCBI Taxonomy" id="409998"/>
    <lineage>
        <taxon>Bacteria</taxon>
        <taxon>Pseudomonadati</taxon>
        <taxon>Spirochaetota</taxon>
        <taxon>Spirochaetia</taxon>
        <taxon>Leptospirales</taxon>
        <taxon>Leptospiraceae</taxon>
        <taxon>Leptospira</taxon>
    </lineage>
</organism>
<evidence type="ECO:0000259" key="10">
    <source>
        <dbReference type="PROSITE" id="PS50112"/>
    </source>
</evidence>
<comment type="caution">
    <text evidence="12">The sequence shown here is derived from an EMBL/GenBank/DDBJ whole genome shotgun (WGS) entry which is preliminary data.</text>
</comment>
<reference evidence="12 13" key="1">
    <citation type="submission" date="2017-07" db="EMBL/GenBank/DDBJ databases">
        <title>Leptospira spp. isolated from tropical soils.</title>
        <authorList>
            <person name="Thibeaux R."/>
            <person name="Iraola G."/>
            <person name="Ferres I."/>
            <person name="Bierque E."/>
            <person name="Girault D."/>
            <person name="Soupe-Gilbert M.-E."/>
            <person name="Picardeau M."/>
            <person name="Goarant C."/>
        </authorList>
    </citation>
    <scope>NUCLEOTIDE SEQUENCE [LARGE SCALE GENOMIC DNA]</scope>
    <source>
        <strain evidence="12 13">FH2-C-A2</strain>
    </source>
</reference>
<feature type="domain" description="PAS" evidence="10">
    <location>
        <begin position="337"/>
        <end position="412"/>
    </location>
</feature>
<dbReference type="AlphaFoldDB" id="A0A2M9Z869"/>
<name>A0A2M9Z869_9LEPT</name>
<evidence type="ECO:0000256" key="1">
    <source>
        <dbReference type="ARBA" id="ARBA00000085"/>
    </source>
</evidence>
<evidence type="ECO:0000256" key="6">
    <source>
        <dbReference type="ARBA" id="ARBA00022777"/>
    </source>
</evidence>
<dbReference type="SMART" id="SM00091">
    <property type="entry name" value="PAS"/>
    <property type="match status" value="2"/>
</dbReference>
<dbReference type="EMBL" id="NPDT01000009">
    <property type="protein sequence ID" value="PJZ64532.1"/>
    <property type="molecule type" value="Genomic_DNA"/>
</dbReference>
<keyword evidence="9" id="KW-1133">Transmembrane helix</keyword>
<dbReference type="Pfam" id="PF13426">
    <property type="entry name" value="PAS_9"/>
    <property type="match status" value="1"/>
</dbReference>
<dbReference type="PROSITE" id="PS50113">
    <property type="entry name" value="PAC"/>
    <property type="match status" value="2"/>
</dbReference>
<keyword evidence="7" id="KW-0067">ATP-binding</keyword>
<evidence type="ECO:0000256" key="7">
    <source>
        <dbReference type="ARBA" id="ARBA00022840"/>
    </source>
</evidence>
<sequence>MYHPWLLPTLWAALPSAFFLFFVYLYLYKAEGQKALLAWTICWFFHILSYLGNIIQISGWGDIYVFFPTYFVDTLRAVFQFIGCYYFLGKSINRSITSAFVAFGTWSIILDIFKLSSLEFIWPIYLFLGATQIYTGIIFLRSKDLHGGKKIAGWLFILWGIHVLNYPFVKSIPSLREYAHWGFLLAGFFRFSSAIAILIVFFEETKRALSKTEEHSKKIVETTLEGIWLIDKDQKTVFANERMAAFFGMSEKEFLEKPFHEFIQPGREEATQKRLEARRKGLGEVYDFHFKNKRGESVWLLMSTNPIFDSEGNYEGALAMCTDITAFKRTESALKESERQLSTLIRNLPGIAYRCAMDREWTMEFISEGCFDLTGYSPSDFVENRTIAFGEIIYEEDQDRVYNEVITAIRQNLPYRLTYRIRHRNGELRWAFEQGSAVKGENSEIVALEGFISDFTQVKLAEEIMTNSLHEKDVLLKEVHHRVKNYLQVLSSLLSMQLDSPDALDPGRVLTESQNRILSMAYVHESLYGKRPISDEFFPEFVSKLVDNLLRSFGYDKEEIRISLSCEPLPIRQNSAIPIGLILNELVTNVLKHAFLSKTSEDAKTLNISLYREDIWIHIDVSDNGIGKRSENPKPQDSMGLELVDLLTRQLKGNVLDLSENGGTVTRIRFPIVQ</sequence>
<dbReference type="Proteomes" id="UP000231912">
    <property type="component" value="Unassembled WGS sequence"/>
</dbReference>
<dbReference type="SMART" id="SM00086">
    <property type="entry name" value="PAC"/>
    <property type="match status" value="2"/>
</dbReference>
<dbReference type="NCBIfam" id="TIGR00229">
    <property type="entry name" value="sensory_box"/>
    <property type="match status" value="2"/>
</dbReference>
<gene>
    <name evidence="12" type="ORF">CH371_17305</name>
</gene>
<evidence type="ECO:0000259" key="11">
    <source>
        <dbReference type="PROSITE" id="PS50113"/>
    </source>
</evidence>
<keyword evidence="9" id="KW-0472">Membrane</keyword>
<dbReference type="InterPro" id="IPR000700">
    <property type="entry name" value="PAS-assoc_C"/>
</dbReference>
<keyword evidence="3" id="KW-0597">Phosphoprotein</keyword>
<dbReference type="RefSeq" id="WP_100760001.1">
    <property type="nucleotide sequence ID" value="NZ_NPDT01000009.1"/>
</dbReference>
<evidence type="ECO:0000313" key="12">
    <source>
        <dbReference type="EMBL" id="PJZ64532.1"/>
    </source>
</evidence>
<comment type="catalytic activity">
    <reaction evidence="1">
        <text>ATP + protein L-histidine = ADP + protein N-phospho-L-histidine.</text>
        <dbReference type="EC" id="2.7.13.3"/>
    </reaction>
</comment>